<dbReference type="SUPFAM" id="SSF51338">
    <property type="entry name" value="Composite domain of metallo-dependent hydrolases"/>
    <property type="match status" value="1"/>
</dbReference>
<gene>
    <name evidence="1" type="ORF">Pgy4_41699</name>
</gene>
<reference evidence="1 2" key="1">
    <citation type="journal article" date="2011" name="PLoS Pathog.">
        <title>Dynamic evolution of pathogenicity revealed by sequencing and comparative genomics of 19 Pseudomonas syringae isolates.</title>
        <authorList>
            <person name="Baltrus D.A."/>
            <person name="Nishimura M.T."/>
            <person name="Romanchuk A."/>
            <person name="Chang J.H."/>
            <person name="Mukhtar M.S."/>
            <person name="Cherkis K."/>
            <person name="Roach J."/>
            <person name="Grant S.R."/>
            <person name="Jones C.D."/>
            <person name="Dangl J.L."/>
        </authorList>
    </citation>
    <scope>NUCLEOTIDE SEQUENCE [LARGE SCALE GENOMIC DNA]</scope>
    <source>
        <strain evidence="2">race 4</strain>
    </source>
</reference>
<accession>F3CJR5</accession>
<feature type="non-terminal residue" evidence="1">
    <location>
        <position position="1"/>
    </location>
</feature>
<dbReference type="Proteomes" id="UP000005466">
    <property type="component" value="Unassembled WGS sequence"/>
</dbReference>
<evidence type="ECO:0000313" key="2">
    <source>
        <dbReference type="Proteomes" id="UP000005466"/>
    </source>
</evidence>
<name>F3CJR5_PSESG</name>
<dbReference type="AlphaFoldDB" id="F3CJR5"/>
<dbReference type="InterPro" id="IPR011059">
    <property type="entry name" value="Metal-dep_hydrolase_composite"/>
</dbReference>
<evidence type="ECO:0000313" key="1">
    <source>
        <dbReference type="EMBL" id="EGH19507.1"/>
    </source>
</evidence>
<organism evidence="1 2">
    <name type="scientific">Pseudomonas savastanoi pv. glycinea str. race 4</name>
    <dbReference type="NCBI Taxonomy" id="875330"/>
    <lineage>
        <taxon>Bacteria</taxon>
        <taxon>Pseudomonadati</taxon>
        <taxon>Pseudomonadota</taxon>
        <taxon>Gammaproteobacteria</taxon>
        <taxon>Pseudomonadales</taxon>
        <taxon>Pseudomonadaceae</taxon>
        <taxon>Pseudomonas</taxon>
    </lineage>
</organism>
<comment type="caution">
    <text evidence="1">The sequence shown here is derived from an EMBL/GenBank/DDBJ whole genome shotgun (WGS) entry which is preliminary data.</text>
</comment>
<sequence>ILRNGRLLDLQKGQLISGQEVVIEGERIIDVRHP</sequence>
<protein>
    <submittedName>
        <fullName evidence="1">Prolidase</fullName>
    </submittedName>
</protein>
<dbReference type="HOGENOM" id="CLU_3378882_0_0_6"/>
<dbReference type="GO" id="GO:0016810">
    <property type="term" value="F:hydrolase activity, acting on carbon-nitrogen (but not peptide) bonds"/>
    <property type="evidence" value="ECO:0007669"/>
    <property type="project" value="InterPro"/>
</dbReference>
<feature type="non-terminal residue" evidence="1">
    <location>
        <position position="34"/>
    </location>
</feature>
<dbReference type="EMBL" id="ADWY01004199">
    <property type="protein sequence ID" value="EGH19507.1"/>
    <property type="molecule type" value="Genomic_DNA"/>
</dbReference>
<proteinExistence type="predicted"/>
<dbReference type="Gene3D" id="2.30.40.10">
    <property type="entry name" value="Urease, subunit C, domain 1"/>
    <property type="match status" value="1"/>
</dbReference>